<name>A0A078FV60_BRANA</name>
<reference evidence="1 2" key="1">
    <citation type="journal article" date="2014" name="Science">
        <title>Plant genetics. Early allopolyploid evolution in the post-Neolithic Brassica napus oilseed genome.</title>
        <authorList>
            <person name="Chalhoub B."/>
            <person name="Denoeud F."/>
            <person name="Liu S."/>
            <person name="Parkin I.A."/>
            <person name="Tang H."/>
            <person name="Wang X."/>
            <person name="Chiquet J."/>
            <person name="Belcram H."/>
            <person name="Tong C."/>
            <person name="Samans B."/>
            <person name="Correa M."/>
            <person name="Da Silva C."/>
            <person name="Just J."/>
            <person name="Falentin C."/>
            <person name="Koh C.S."/>
            <person name="Le Clainche I."/>
            <person name="Bernard M."/>
            <person name="Bento P."/>
            <person name="Noel B."/>
            <person name="Labadie K."/>
            <person name="Alberti A."/>
            <person name="Charles M."/>
            <person name="Arnaud D."/>
            <person name="Guo H."/>
            <person name="Daviaud C."/>
            <person name="Alamery S."/>
            <person name="Jabbari K."/>
            <person name="Zhao M."/>
            <person name="Edger P.P."/>
            <person name="Chelaifa H."/>
            <person name="Tack D."/>
            <person name="Lassalle G."/>
            <person name="Mestiri I."/>
            <person name="Schnel N."/>
            <person name="Le Paslier M.C."/>
            <person name="Fan G."/>
            <person name="Renault V."/>
            <person name="Bayer P.E."/>
            <person name="Golicz A.A."/>
            <person name="Manoli S."/>
            <person name="Lee T.H."/>
            <person name="Thi V.H."/>
            <person name="Chalabi S."/>
            <person name="Hu Q."/>
            <person name="Fan C."/>
            <person name="Tollenaere R."/>
            <person name="Lu Y."/>
            <person name="Battail C."/>
            <person name="Shen J."/>
            <person name="Sidebottom C.H."/>
            <person name="Wang X."/>
            <person name="Canaguier A."/>
            <person name="Chauveau A."/>
            <person name="Berard A."/>
            <person name="Deniot G."/>
            <person name="Guan M."/>
            <person name="Liu Z."/>
            <person name="Sun F."/>
            <person name="Lim Y.P."/>
            <person name="Lyons E."/>
            <person name="Town C.D."/>
            <person name="Bancroft I."/>
            <person name="Wang X."/>
            <person name="Meng J."/>
            <person name="Ma J."/>
            <person name="Pires J.C."/>
            <person name="King G.J."/>
            <person name="Brunel D."/>
            <person name="Delourme R."/>
            <person name="Renard M."/>
            <person name="Aury J.M."/>
            <person name="Adams K.L."/>
            <person name="Batley J."/>
            <person name="Snowdon R.J."/>
            <person name="Tost J."/>
            <person name="Edwards D."/>
            <person name="Zhou Y."/>
            <person name="Hua W."/>
            <person name="Sharpe A.G."/>
            <person name="Paterson A.H."/>
            <person name="Guan C."/>
            <person name="Wincker P."/>
        </authorList>
    </citation>
    <scope>NUCLEOTIDE SEQUENCE [LARGE SCALE GENOMIC DNA]</scope>
    <source>
        <strain evidence="2">cv. Darmor-bzh</strain>
    </source>
</reference>
<dbReference type="AlphaFoldDB" id="A0A078FV60"/>
<evidence type="ECO:0000313" key="1">
    <source>
        <dbReference type="EMBL" id="CDY16682.1"/>
    </source>
</evidence>
<dbReference type="EMBL" id="LK032066">
    <property type="protein sequence ID" value="CDY16682.1"/>
    <property type="molecule type" value="Genomic_DNA"/>
</dbReference>
<dbReference type="Gramene" id="CDY16682">
    <property type="protein sequence ID" value="CDY16682"/>
    <property type="gene ID" value="GSBRNA2T00094531001"/>
</dbReference>
<dbReference type="PaxDb" id="3708-A0A078FV60"/>
<dbReference type="SUPFAM" id="SSF81383">
    <property type="entry name" value="F-box domain"/>
    <property type="match status" value="1"/>
</dbReference>
<keyword evidence="2" id="KW-1185">Reference proteome</keyword>
<dbReference type="Proteomes" id="UP000028999">
    <property type="component" value="Unassembled WGS sequence"/>
</dbReference>
<dbReference type="GO" id="GO:1905761">
    <property type="term" value="F:SCF ubiquitin ligase complex binding"/>
    <property type="evidence" value="ECO:0000318"/>
    <property type="project" value="GO_Central"/>
</dbReference>
<evidence type="ECO:0000313" key="2">
    <source>
        <dbReference type="Proteomes" id="UP000028999"/>
    </source>
</evidence>
<dbReference type="STRING" id="3708.A0A078FV60"/>
<organism evidence="1 2">
    <name type="scientific">Brassica napus</name>
    <name type="common">Rape</name>
    <dbReference type="NCBI Taxonomy" id="3708"/>
    <lineage>
        <taxon>Eukaryota</taxon>
        <taxon>Viridiplantae</taxon>
        <taxon>Streptophyta</taxon>
        <taxon>Embryophyta</taxon>
        <taxon>Tracheophyta</taxon>
        <taxon>Spermatophyta</taxon>
        <taxon>Magnoliopsida</taxon>
        <taxon>eudicotyledons</taxon>
        <taxon>Gunneridae</taxon>
        <taxon>Pentapetalae</taxon>
        <taxon>rosids</taxon>
        <taxon>malvids</taxon>
        <taxon>Brassicales</taxon>
        <taxon>Brassicaceae</taxon>
        <taxon>Brassiceae</taxon>
        <taxon>Brassica</taxon>
    </lineage>
</organism>
<proteinExistence type="predicted"/>
<sequence length="212" mass="24020">MNESFTIATSIRTTSTNPRQWTLTLELTSKVFSYLSSSDLAKAAERVCLSFKAAGCDPYAYSNVDLCNLRYGETLIALMFIRRANLAIKSLAVGFSYGPGDFNLNIMYYGRFMEPLPYLGRGFKKLKLVGLDLIGRENLTPVFAICFLTNLVSFCVSCKPLWSLNTAFTNLGDKPLFFHKMEDLVSNWNKSVFLFFDLEQESKVCFSFLCRL</sequence>
<gene>
    <name evidence="1" type="primary">BnaA09g20600D</name>
    <name evidence="1" type="ORF">GSBRNA2T00094531001</name>
</gene>
<protein>
    <submittedName>
        <fullName evidence="1">BnaA09g20600D protein</fullName>
    </submittedName>
</protein>
<dbReference type="InterPro" id="IPR036047">
    <property type="entry name" value="F-box-like_dom_sf"/>
</dbReference>
<accession>A0A078FV60</accession>